<proteinExistence type="predicted"/>
<organism evidence="2">
    <name type="scientific">viral metagenome</name>
    <dbReference type="NCBI Taxonomy" id="1070528"/>
    <lineage>
        <taxon>unclassified sequences</taxon>
        <taxon>metagenomes</taxon>
        <taxon>organismal metagenomes</taxon>
    </lineage>
</organism>
<dbReference type="EMBL" id="MN739394">
    <property type="protein sequence ID" value="QHT02417.1"/>
    <property type="molecule type" value="Genomic_DNA"/>
</dbReference>
<feature type="transmembrane region" description="Helical" evidence="1">
    <location>
        <begin position="391"/>
        <end position="411"/>
    </location>
</feature>
<keyword evidence="1" id="KW-1133">Transmembrane helix</keyword>
<accession>A0A6C0CDN6</accession>
<feature type="transmembrane region" description="Helical" evidence="1">
    <location>
        <begin position="108"/>
        <end position="130"/>
    </location>
</feature>
<evidence type="ECO:0000313" key="2">
    <source>
        <dbReference type="EMBL" id="QHT02417.1"/>
    </source>
</evidence>
<name>A0A6C0CDN6_9ZZZZ</name>
<keyword evidence="1" id="KW-0812">Transmembrane</keyword>
<sequence length="412" mass="48401">MLVVIIIALVLLLAFIILSSFKLSIYFNTFLYLSKKINYDKTNYISNSSFFKYFYTNKMFFGLFGIELLITLILVAMSLFAYAGYVLTNHMNFGYLDNNYGGAVEFAFINYFIYTIFALAIIYGGAYVYWYNYDKDTDGKLYKEEENLKATLVANLDYELLYDYYKKTIAEGKYELENNYVINIADPAYFTDANNVFKYCFTYHILNDAKFTLLKSDILDIIKTASLWTPLELKINEGKNKEKIKQAIIDKNDFYIIARYNHNNNIALRPLNAIINDLTALMTNDSYTTHRTVLIASREKIKAYNDDATIEMLRKYDETQKSFMTTIKLYKEIYDKYYMYYMYSVLLTNFVIIYAALVFAYILIKIGGYISPNFDDDYFNAYNFTTYLNNYGLYLLLLYYFVSCPVILFGFN</sequence>
<reference evidence="2" key="1">
    <citation type="journal article" date="2020" name="Nature">
        <title>Giant virus diversity and host interactions through global metagenomics.</title>
        <authorList>
            <person name="Schulz F."/>
            <person name="Roux S."/>
            <person name="Paez-Espino D."/>
            <person name="Jungbluth S."/>
            <person name="Walsh D.A."/>
            <person name="Denef V.J."/>
            <person name="McMahon K.D."/>
            <person name="Konstantinidis K.T."/>
            <person name="Eloe-Fadrosh E.A."/>
            <person name="Kyrpides N.C."/>
            <person name="Woyke T."/>
        </authorList>
    </citation>
    <scope>NUCLEOTIDE SEQUENCE</scope>
    <source>
        <strain evidence="2">GVMAG-M-3300020565-3</strain>
    </source>
</reference>
<dbReference type="AlphaFoldDB" id="A0A6C0CDN6"/>
<evidence type="ECO:0000256" key="1">
    <source>
        <dbReference type="SAM" id="Phobius"/>
    </source>
</evidence>
<protein>
    <submittedName>
        <fullName evidence="2">Uncharacterized protein</fullName>
    </submittedName>
</protein>
<feature type="transmembrane region" description="Helical" evidence="1">
    <location>
        <begin position="60"/>
        <end position="88"/>
    </location>
</feature>
<keyword evidence="1" id="KW-0472">Membrane</keyword>
<feature type="transmembrane region" description="Helical" evidence="1">
    <location>
        <begin position="340"/>
        <end position="364"/>
    </location>
</feature>
<feature type="transmembrane region" description="Helical" evidence="1">
    <location>
        <begin position="6"/>
        <end position="33"/>
    </location>
</feature>